<evidence type="ECO:0008006" key="5">
    <source>
        <dbReference type="Google" id="ProtNLM"/>
    </source>
</evidence>
<reference evidence="2 3" key="2">
    <citation type="submission" date="2017-06" db="EMBL/GenBank/DDBJ databases">
        <authorList>
            <person name="Varghese N."/>
            <person name="Submissions S."/>
        </authorList>
    </citation>
    <scope>NUCLEOTIDE SEQUENCE [LARGE SCALE GENOMIC DNA]</scope>
    <source>
        <strain evidence="2 3">RLD-1</strain>
    </source>
</reference>
<organism evidence="1 4">
    <name type="scientific">Pseudomonas delhiensis</name>
    <dbReference type="NCBI Taxonomy" id="366289"/>
    <lineage>
        <taxon>Bacteria</taxon>
        <taxon>Pseudomonadati</taxon>
        <taxon>Pseudomonadota</taxon>
        <taxon>Gammaproteobacteria</taxon>
        <taxon>Pseudomonadales</taxon>
        <taxon>Pseudomonadaceae</taxon>
        <taxon>Pseudomonas</taxon>
    </lineage>
</organism>
<evidence type="ECO:0000313" key="3">
    <source>
        <dbReference type="Proteomes" id="UP000198309"/>
    </source>
</evidence>
<proteinExistence type="predicted"/>
<keyword evidence="3" id="KW-1185">Reference proteome</keyword>
<dbReference type="Pfam" id="PF11278">
    <property type="entry name" value="DUF3079"/>
    <property type="match status" value="1"/>
</dbReference>
<dbReference type="AlphaFoldDB" id="A0A239LBK3"/>
<name>A0A239LBK3_9PSED</name>
<dbReference type="EMBL" id="FNEC01000023">
    <property type="protein sequence ID" value="SDJ80946.1"/>
    <property type="molecule type" value="Genomic_DNA"/>
</dbReference>
<evidence type="ECO:0000313" key="2">
    <source>
        <dbReference type="EMBL" id="SNT27298.1"/>
    </source>
</evidence>
<gene>
    <name evidence="1" type="ORF">SAMN05216189_102362</name>
    <name evidence="2" type="ORF">SAMN06295949_11988</name>
</gene>
<evidence type="ECO:0000313" key="4">
    <source>
        <dbReference type="Proteomes" id="UP000199693"/>
    </source>
</evidence>
<evidence type="ECO:0000313" key="1">
    <source>
        <dbReference type="EMBL" id="SDJ80946.1"/>
    </source>
</evidence>
<protein>
    <recommendedName>
        <fullName evidence="5">DUF3079 domain-containing protein</fullName>
    </recommendedName>
</protein>
<reference evidence="1 4" key="1">
    <citation type="submission" date="2016-10" db="EMBL/GenBank/DDBJ databases">
        <authorList>
            <person name="de Groot N.N."/>
        </authorList>
    </citation>
    <scope>NUCLEOTIDE SEQUENCE [LARGE SCALE GENOMIC DNA]</scope>
    <source>
        <strain evidence="1 4">CCM 7361</strain>
    </source>
</reference>
<dbReference type="Proteomes" id="UP000198309">
    <property type="component" value="Unassembled WGS sequence"/>
</dbReference>
<accession>A0A239LBK3</accession>
<sequence>MLCLCRICLFQHFLIRDKYAGARQALNRSWAHSLQVNLMAKKFPLHPAHPERICWGCDRYCPASAMGCGNGSSRTQHPIEIFGEDWADEPAWGLDETPAQPVEVRQPAP</sequence>
<dbReference type="EMBL" id="FZPC01000019">
    <property type="protein sequence ID" value="SNT27298.1"/>
    <property type="molecule type" value="Genomic_DNA"/>
</dbReference>
<dbReference type="Proteomes" id="UP000199693">
    <property type="component" value="Unassembled WGS sequence"/>
</dbReference>
<dbReference type="InterPro" id="IPR021430">
    <property type="entry name" value="DUF3079"/>
</dbReference>